<name>A0ABW9RPD0_9BACT</name>
<evidence type="ECO:0000256" key="1">
    <source>
        <dbReference type="ARBA" id="ARBA00004733"/>
    </source>
</evidence>
<evidence type="ECO:0000256" key="6">
    <source>
        <dbReference type="ARBA" id="ARBA00023239"/>
    </source>
</evidence>
<dbReference type="GO" id="GO:0004834">
    <property type="term" value="F:tryptophan synthase activity"/>
    <property type="evidence" value="ECO:0007669"/>
    <property type="project" value="UniProtKB-EC"/>
</dbReference>
<keyword evidence="3 8" id="KW-0028">Amino-acid biosynthesis</keyword>
<evidence type="ECO:0000256" key="8">
    <source>
        <dbReference type="HAMAP-Rule" id="MF_00131"/>
    </source>
</evidence>
<dbReference type="RefSeq" id="WP_155172230.1">
    <property type="nucleotide sequence ID" value="NZ_BAAAFL010000008.1"/>
</dbReference>
<comment type="catalytic activity">
    <reaction evidence="7 8">
        <text>(1S,2R)-1-C-(indol-3-yl)glycerol 3-phosphate + L-serine = D-glyceraldehyde 3-phosphate + L-tryptophan + H2O</text>
        <dbReference type="Rhea" id="RHEA:10532"/>
        <dbReference type="ChEBI" id="CHEBI:15377"/>
        <dbReference type="ChEBI" id="CHEBI:33384"/>
        <dbReference type="ChEBI" id="CHEBI:57912"/>
        <dbReference type="ChEBI" id="CHEBI:58866"/>
        <dbReference type="ChEBI" id="CHEBI:59776"/>
        <dbReference type="EC" id="4.2.1.20"/>
    </reaction>
</comment>
<dbReference type="EC" id="4.2.1.20" evidence="8"/>
<dbReference type="PANTHER" id="PTHR43406:SF1">
    <property type="entry name" value="TRYPTOPHAN SYNTHASE ALPHA CHAIN, CHLOROPLASTIC"/>
    <property type="match status" value="1"/>
</dbReference>
<dbReference type="NCBIfam" id="TIGR00262">
    <property type="entry name" value="trpA"/>
    <property type="match status" value="1"/>
</dbReference>
<reference evidence="10 11" key="1">
    <citation type="submission" date="2019-02" db="EMBL/GenBank/DDBJ databases">
        <authorList>
            <person name="Goldberg S.R."/>
            <person name="Haltli B.A."/>
            <person name="Correa H."/>
            <person name="Russell K.G."/>
        </authorList>
    </citation>
    <scope>NUCLEOTIDE SEQUENCE [LARGE SCALE GENOMIC DNA]</scope>
    <source>
        <strain evidence="10 11">JCM 16186</strain>
    </source>
</reference>
<evidence type="ECO:0000256" key="3">
    <source>
        <dbReference type="ARBA" id="ARBA00022605"/>
    </source>
</evidence>
<protein>
    <recommendedName>
        <fullName evidence="8">Tryptophan synthase alpha chain</fullName>
        <ecNumber evidence="8">4.2.1.20</ecNumber>
    </recommendedName>
</protein>
<evidence type="ECO:0000256" key="2">
    <source>
        <dbReference type="ARBA" id="ARBA00011270"/>
    </source>
</evidence>
<feature type="active site" description="Proton acceptor" evidence="8">
    <location>
        <position position="51"/>
    </location>
</feature>
<evidence type="ECO:0000313" key="11">
    <source>
        <dbReference type="Proteomes" id="UP000798808"/>
    </source>
</evidence>
<proteinExistence type="inferred from homology"/>
<evidence type="ECO:0000256" key="4">
    <source>
        <dbReference type="ARBA" id="ARBA00022822"/>
    </source>
</evidence>
<dbReference type="Proteomes" id="UP000798808">
    <property type="component" value="Unassembled WGS sequence"/>
</dbReference>
<keyword evidence="11" id="KW-1185">Reference proteome</keyword>
<evidence type="ECO:0000256" key="7">
    <source>
        <dbReference type="ARBA" id="ARBA00049047"/>
    </source>
</evidence>
<comment type="subunit">
    <text evidence="2 8">Tetramer of two alpha and two beta chains.</text>
</comment>
<comment type="pathway">
    <text evidence="1 8">Amino-acid biosynthesis; L-tryptophan biosynthesis; L-tryptophan from chorismate: step 5/5.</text>
</comment>
<organism evidence="10 11">
    <name type="scientific">Fulvivirga kasyanovii</name>
    <dbReference type="NCBI Taxonomy" id="396812"/>
    <lineage>
        <taxon>Bacteria</taxon>
        <taxon>Pseudomonadati</taxon>
        <taxon>Bacteroidota</taxon>
        <taxon>Cytophagia</taxon>
        <taxon>Cytophagales</taxon>
        <taxon>Fulvivirgaceae</taxon>
        <taxon>Fulvivirga</taxon>
    </lineage>
</organism>
<dbReference type="InterPro" id="IPR018204">
    <property type="entry name" value="Trp_synthase_alpha_AS"/>
</dbReference>
<dbReference type="HAMAP" id="MF_00131">
    <property type="entry name" value="Trp_synth_alpha"/>
    <property type="match status" value="1"/>
</dbReference>
<dbReference type="InterPro" id="IPR011060">
    <property type="entry name" value="RibuloseP-bd_barrel"/>
</dbReference>
<dbReference type="EMBL" id="SMLW01000539">
    <property type="protein sequence ID" value="MTI25791.1"/>
    <property type="molecule type" value="Genomic_DNA"/>
</dbReference>
<gene>
    <name evidence="8" type="primary">trpA</name>
    <name evidence="10" type="ORF">E1163_12625</name>
</gene>
<accession>A0ABW9RPD0</accession>
<dbReference type="InterPro" id="IPR013785">
    <property type="entry name" value="Aldolase_TIM"/>
</dbReference>
<dbReference type="InterPro" id="IPR002028">
    <property type="entry name" value="Trp_synthase_suA"/>
</dbReference>
<dbReference type="Pfam" id="PF00290">
    <property type="entry name" value="Trp_syntA"/>
    <property type="match status" value="1"/>
</dbReference>
<evidence type="ECO:0000256" key="5">
    <source>
        <dbReference type="ARBA" id="ARBA00023141"/>
    </source>
</evidence>
<comment type="caution">
    <text evidence="10">The sequence shown here is derived from an EMBL/GenBank/DDBJ whole genome shotgun (WGS) entry which is preliminary data.</text>
</comment>
<keyword evidence="6 8" id="KW-0456">Lyase</keyword>
<keyword evidence="5 8" id="KW-0057">Aromatic amino acid biosynthesis</keyword>
<evidence type="ECO:0000313" key="10">
    <source>
        <dbReference type="EMBL" id="MTI25791.1"/>
    </source>
</evidence>
<keyword evidence="4 8" id="KW-0822">Tryptophan biosynthesis</keyword>
<evidence type="ECO:0000256" key="9">
    <source>
        <dbReference type="RuleBase" id="RU003662"/>
    </source>
</evidence>
<dbReference type="Gene3D" id="3.20.20.70">
    <property type="entry name" value="Aldolase class I"/>
    <property type="match status" value="1"/>
</dbReference>
<sequence length="262" mass="29250">MNTKTSNRINELFESNGREVLSVYYTAGFPELNDTLRIAQYLEEAGADIIEIGMPFSDPVADGPTIQESNKKALDNGMSVRLLFDQLAELREKISIPVILMGYINPVLQFGINKFCSECERCGVDGLIIPDLPMAEYLALYKNIFAEHGLKNVFLITPQTSESRIRLIDEHTDGFIYMVSSASVTGAKDLFGEQQRKYFERIQSMQLKNPLLIGFGISNHETFKVASSYSNGAIIGSAFIKLLQTATDLKAQIKQFVKDIKA</sequence>
<comment type="similarity">
    <text evidence="8 9">Belongs to the TrpA family.</text>
</comment>
<comment type="function">
    <text evidence="8">The alpha subunit is responsible for the aldol cleavage of indoleglycerol phosphate to indole and glyceraldehyde 3-phosphate.</text>
</comment>
<dbReference type="SUPFAM" id="SSF51366">
    <property type="entry name" value="Ribulose-phoshate binding barrel"/>
    <property type="match status" value="1"/>
</dbReference>
<dbReference type="PANTHER" id="PTHR43406">
    <property type="entry name" value="TRYPTOPHAN SYNTHASE, ALPHA CHAIN"/>
    <property type="match status" value="1"/>
</dbReference>
<feature type="active site" description="Proton acceptor" evidence="8">
    <location>
        <position position="62"/>
    </location>
</feature>
<dbReference type="CDD" id="cd04724">
    <property type="entry name" value="Tryptophan_synthase_alpha"/>
    <property type="match status" value="1"/>
</dbReference>
<dbReference type="PROSITE" id="PS00167">
    <property type="entry name" value="TRP_SYNTHASE_ALPHA"/>
    <property type="match status" value="1"/>
</dbReference>